<dbReference type="Proteomes" id="UP000274922">
    <property type="component" value="Unassembled WGS sequence"/>
</dbReference>
<feature type="compositionally biased region" description="Basic residues" evidence="1">
    <location>
        <begin position="186"/>
        <end position="196"/>
    </location>
</feature>
<feature type="region of interest" description="Disordered" evidence="1">
    <location>
        <begin position="1454"/>
        <end position="1482"/>
    </location>
</feature>
<feature type="compositionally biased region" description="Low complexity" evidence="1">
    <location>
        <begin position="3939"/>
        <end position="3961"/>
    </location>
</feature>
<feature type="compositionally biased region" description="Basic and acidic residues" evidence="1">
    <location>
        <begin position="197"/>
        <end position="214"/>
    </location>
</feature>
<dbReference type="InterPro" id="IPR033228">
    <property type="entry name" value="SZT2"/>
</dbReference>
<feature type="compositionally biased region" description="Basic residues" evidence="1">
    <location>
        <begin position="252"/>
        <end position="267"/>
    </location>
</feature>
<feature type="region of interest" description="Disordered" evidence="1">
    <location>
        <begin position="1644"/>
        <end position="1669"/>
    </location>
</feature>
<feature type="compositionally biased region" description="Low complexity" evidence="1">
    <location>
        <begin position="486"/>
        <end position="503"/>
    </location>
</feature>
<feature type="region of interest" description="Disordered" evidence="1">
    <location>
        <begin position="3998"/>
        <end position="4020"/>
    </location>
</feature>
<feature type="compositionally biased region" description="Acidic residues" evidence="1">
    <location>
        <begin position="100"/>
        <end position="112"/>
    </location>
</feature>
<feature type="compositionally biased region" description="Low complexity" evidence="1">
    <location>
        <begin position="4393"/>
        <end position="4407"/>
    </location>
</feature>
<accession>A0A4P9X9P3</accession>
<protein>
    <submittedName>
        <fullName evidence="2">Uncharacterized protein</fullName>
    </submittedName>
</protein>
<feature type="compositionally biased region" description="Basic and acidic residues" evidence="1">
    <location>
        <begin position="391"/>
        <end position="415"/>
    </location>
</feature>
<feature type="compositionally biased region" description="Polar residues" evidence="1">
    <location>
        <begin position="3549"/>
        <end position="3562"/>
    </location>
</feature>
<reference evidence="3" key="1">
    <citation type="journal article" date="2018" name="Nat. Microbiol.">
        <title>Leveraging single-cell genomics to expand the fungal tree of life.</title>
        <authorList>
            <person name="Ahrendt S.R."/>
            <person name="Quandt C.A."/>
            <person name="Ciobanu D."/>
            <person name="Clum A."/>
            <person name="Salamov A."/>
            <person name="Andreopoulos B."/>
            <person name="Cheng J.F."/>
            <person name="Woyke T."/>
            <person name="Pelin A."/>
            <person name="Henrissat B."/>
            <person name="Reynolds N.K."/>
            <person name="Benny G.L."/>
            <person name="Smith M.E."/>
            <person name="James T.Y."/>
            <person name="Grigoriev I.V."/>
        </authorList>
    </citation>
    <scope>NUCLEOTIDE SEQUENCE [LARGE SCALE GENOMIC DNA]</scope>
    <source>
        <strain evidence="3">ATCC 52028</strain>
    </source>
</reference>
<feature type="compositionally biased region" description="Polar residues" evidence="1">
    <location>
        <begin position="216"/>
        <end position="226"/>
    </location>
</feature>
<feature type="compositionally biased region" description="Acidic residues" evidence="1">
    <location>
        <begin position="163"/>
        <end position="181"/>
    </location>
</feature>
<dbReference type="PANTHER" id="PTHR14918:SF3">
    <property type="entry name" value="KICSTOR COMPLEX PROTEIN SZT2"/>
    <property type="match status" value="1"/>
</dbReference>
<feature type="region of interest" description="Disordered" evidence="1">
    <location>
        <begin position="2623"/>
        <end position="2646"/>
    </location>
</feature>
<feature type="compositionally biased region" description="Low complexity" evidence="1">
    <location>
        <begin position="2688"/>
        <end position="2713"/>
    </location>
</feature>
<feature type="region of interest" description="Disordered" evidence="1">
    <location>
        <begin position="2033"/>
        <end position="2062"/>
    </location>
</feature>
<feature type="region of interest" description="Disordered" evidence="1">
    <location>
        <begin position="3237"/>
        <end position="3268"/>
    </location>
</feature>
<feature type="region of interest" description="Disordered" evidence="1">
    <location>
        <begin position="1"/>
        <end position="303"/>
    </location>
</feature>
<feature type="region of interest" description="Disordered" evidence="1">
    <location>
        <begin position="3671"/>
        <end position="3704"/>
    </location>
</feature>
<feature type="compositionally biased region" description="Basic and acidic residues" evidence="1">
    <location>
        <begin position="150"/>
        <end position="162"/>
    </location>
</feature>
<feature type="compositionally biased region" description="Basic and acidic residues" evidence="1">
    <location>
        <begin position="49"/>
        <end position="58"/>
    </location>
</feature>
<feature type="compositionally biased region" description="Low complexity" evidence="1">
    <location>
        <begin position="3671"/>
        <end position="3680"/>
    </location>
</feature>
<feature type="region of interest" description="Disordered" evidence="1">
    <location>
        <begin position="3932"/>
        <end position="3962"/>
    </location>
</feature>
<evidence type="ECO:0000256" key="1">
    <source>
        <dbReference type="SAM" id="MobiDB-lite"/>
    </source>
</evidence>
<feature type="compositionally biased region" description="Low complexity" evidence="1">
    <location>
        <begin position="442"/>
        <end position="452"/>
    </location>
</feature>
<feature type="region of interest" description="Disordered" evidence="1">
    <location>
        <begin position="3534"/>
        <end position="3564"/>
    </location>
</feature>
<organism evidence="2 3">
    <name type="scientific">Caulochytrium protostelioides</name>
    <dbReference type="NCBI Taxonomy" id="1555241"/>
    <lineage>
        <taxon>Eukaryota</taxon>
        <taxon>Fungi</taxon>
        <taxon>Fungi incertae sedis</taxon>
        <taxon>Chytridiomycota</taxon>
        <taxon>Chytridiomycota incertae sedis</taxon>
        <taxon>Chytridiomycetes</taxon>
        <taxon>Caulochytriales</taxon>
        <taxon>Caulochytriaceae</taxon>
        <taxon>Caulochytrium</taxon>
    </lineage>
</organism>
<feature type="region of interest" description="Disordered" evidence="1">
    <location>
        <begin position="2688"/>
        <end position="2738"/>
    </location>
</feature>
<feature type="compositionally biased region" description="Polar residues" evidence="1">
    <location>
        <begin position="3250"/>
        <end position="3261"/>
    </location>
</feature>
<feature type="compositionally biased region" description="Low complexity" evidence="1">
    <location>
        <begin position="2033"/>
        <end position="2048"/>
    </location>
</feature>
<feature type="compositionally biased region" description="Basic and acidic residues" evidence="1">
    <location>
        <begin position="360"/>
        <end position="376"/>
    </location>
</feature>
<dbReference type="EMBL" id="ML014154">
    <property type="protein sequence ID" value="RKP02022.1"/>
    <property type="molecule type" value="Genomic_DNA"/>
</dbReference>
<feature type="compositionally biased region" description="Acidic residues" evidence="1">
    <location>
        <begin position="1"/>
        <end position="15"/>
    </location>
</feature>
<feature type="compositionally biased region" description="Low complexity" evidence="1">
    <location>
        <begin position="463"/>
        <end position="475"/>
    </location>
</feature>
<feature type="region of interest" description="Disordered" evidence="1">
    <location>
        <begin position="4290"/>
        <end position="4337"/>
    </location>
</feature>
<dbReference type="PANTHER" id="PTHR14918">
    <property type="entry name" value="KICSTOR COMPLEX PROTEIN SZT2"/>
    <property type="match status" value="1"/>
</dbReference>
<feature type="compositionally biased region" description="Acidic residues" evidence="1">
    <location>
        <begin position="230"/>
        <end position="241"/>
    </location>
</feature>
<name>A0A4P9X9P3_9FUNG</name>
<feature type="region of interest" description="Disordered" evidence="1">
    <location>
        <begin position="2827"/>
        <end position="2852"/>
    </location>
</feature>
<feature type="compositionally biased region" description="Low complexity" evidence="1">
    <location>
        <begin position="113"/>
        <end position="128"/>
    </location>
</feature>
<proteinExistence type="predicted"/>
<evidence type="ECO:0000313" key="2">
    <source>
        <dbReference type="EMBL" id="RKP02022.1"/>
    </source>
</evidence>
<feature type="compositionally biased region" description="Low complexity" evidence="1">
    <location>
        <begin position="17"/>
        <end position="43"/>
    </location>
</feature>
<dbReference type="STRING" id="1555241.A0A4P9X9P3"/>
<dbReference type="GO" id="GO:0005777">
    <property type="term" value="C:peroxisome"/>
    <property type="evidence" value="ECO:0007669"/>
    <property type="project" value="InterPro"/>
</dbReference>
<evidence type="ECO:0000313" key="3">
    <source>
        <dbReference type="Proteomes" id="UP000274922"/>
    </source>
</evidence>
<dbReference type="OrthoDB" id="43547at2759"/>
<feature type="region of interest" description="Disordered" evidence="1">
    <location>
        <begin position="4393"/>
        <end position="4459"/>
    </location>
</feature>
<feature type="region of interest" description="Disordered" evidence="1">
    <location>
        <begin position="1104"/>
        <end position="1125"/>
    </location>
</feature>
<gene>
    <name evidence="2" type="ORF">CXG81DRAFT_18257</name>
</gene>
<feature type="compositionally biased region" description="Low complexity" evidence="1">
    <location>
        <begin position="4414"/>
        <end position="4435"/>
    </location>
</feature>
<keyword evidence="3" id="KW-1185">Reference proteome</keyword>
<feature type="region of interest" description="Disordered" evidence="1">
    <location>
        <begin position="359"/>
        <end position="522"/>
    </location>
</feature>
<sequence length="4508" mass="478330">MAPDGDSDSGGDDDAAASRAPSSVRSAPSPTTAPAAAADAAVDTQDPGFSHDDDDRLHAPPCGAAVSAAMPMPTGFPPHAATVSASASLTGDGHGHSENGGDDDDDDDDDDGSGATTPHRARRPTTATLRSLDLASAVAVGIAVSPPSPRRMDGHDRRHHDDDDANDDDGDANDDDGDDDDDHHRGYSYHGRRRGHDRRDHEHHPEAAHPHDGRTALSSPIPSSRVSADADGDGDGDGDDDALLRLHGPHAIPRRRSVAMRRPRSSSRRGSEHDSLHVPAGGPAYSLSGTSNTDFSTDHEADPSLPASLASDLVFQSDMWLVRGHRHLYYPHPPPRLDRHDAAGGALNSGHDVIFEEDAESPRDHHPHRLYDHDPLDGDDLPLDHRHGHATKGDAQSDLHGGHHADEGDHGHDHDSDDDGGGDQMDVVDVASFYRTQRTRHAPPSATTSAAAELGRARDMASDADMPPAAPLLMPEYSGRAEHISPADTDAPEAATGPAAPTASHRGSPPMPVHASADDASSRAGAAMSMSLSLGGAGPLAGSGALAARSAIVLVQDPGCWSDYLNWLVARYHQPMTLEALSSLSYQVLEVSAHHDNLTSDTALLGASGFGFGFGSGSGGLAARLPRSVPTLRDGSELSHHSDAASVVDFGSFHEAGDQTPFVLTPRTHVYSFSPRARVVMMVDVSDSHLSVDAGIGDKVEFALTLETLCKCLEGLILPFNVESKVLNHTFTFEMEILLTVVAYTPDPLGFVSGFRKHAVPKHDAPAPAAAEGGSPSLNADAAATAAAAAAAAAAASTETDGASLGLDVDSMAAYLPSTSPFKVVLHQVLVTKSNLAWIAEYIYDFLDVGRPAERDPAASMAAAAAMAAGREDPRLMDGLPASAAHLEAQVAASAPERTLQVLDVAMMALDLMPHEFAPAIGWITNGVNPILSERPRHGSPAPAPPPAAAKAALGSHLLNTRLVAHGVALTIVQVGASQGYTPAINYGHFVQHEALHFLAQLHGGRLMYESDCHNLSAADEVSDVVGTHVNFYQKMMLLREVMLDKTASPLIGSELPVRPVDMHNLQSFHPDYALPKVAPFAKGLALPAYPPYTDPYADPLARRRSGDGSVCSSTDATRRSDGGTTLAPTITDFSPFPWSQASHAPATYAILCRYQDYSWKTPLHHALANAVRRGFSLSHVTYDADRVVDVTFIKPWSVRAVIQYMLHLAAPAEAPPVGQSAAGAAAVAADGAAAAGNAAAEAERRYSMTSEGPLSYDELALAASVQQAAVAHVEINLLAEHTFALTFVNSQHLLDQPLGPRVPPQAYRAVMLHHELRQLYEDDILLANLLAMDDGLKQSVLAPTTHPSPVLLPTMVYTPLAGSDLEPSYQPMRADDAPSGVAPIPSKPRLVPSLTRHADFCHLLLDLLQNQEETFFDQFYLDIALQSTAKYVALPPNKPSGTRSATATATALTGALPSDTTQPSPVLTAASPCGPVSTTRKGRRTLRRSVATIYLTQLLSDVLGFHCIRKHVYVKCRSMPHSPSSVAAATSSTTTAATAAATEAVSPPPATRTSIVCIQLQWSSNCLVRLALSFFNMARHEQLDFHEMLYKTVRNVQHTVHAPSALLLHPAAPAVPMAGGAARPHAPASTAKQRDALERLSRAAREASLHGGGGPVLPTPTPSTPMAPGRSSIDVVPILIPFIKPVSCMKPFDPYSQLFTYVGNTIRIDPRYVGGAMDALAERLLDSLETIRTLQGFVAISELPHEVWCYKESFQTHAASRETELAFGALSQITANVAEHTLALDLRIEPTLLHQNWDAISPYSDLNAAFRLVSDHLSEQLLSLDALVLIHLLTATYVVNLVRRAGSGILPASVAANPFGFATVHDAPMVASLHPLPREARHEHVFEASRHQQWRCTPTLSTLLAQADLRVTAYPICPVSHGAATAAQTTQHFRAALTKGMSRDPELRYLGLASQLLAMSQYTPESCRQGVFYLSQLLVECMLLVSPGGLSQGPLCDAEIYAHVFDEGDQTYVHLYLALVLPSTLAPITTLPSTTTSTPTPTTVASTGRRKSRSINAPPAGAALDADVKSSSASVLSFPTSPSSSMSEALDPSTTDFAYFPMITIQSGPLDLLAIYTQEDGIPLLPTSALPVPAVAVMPTLPLSVSVPAALADWTADPVLTKIVPSPPPPPVAAVAAETPRGTGHDHTAERHRIWALNALARASYTLALEGHVLPVPEWRRLQPLLTSATAIVAHPWLQVQHQFATVAALQGFLAPTRAPLFNALANFLRLACRDEDATFWTWRNPTVPASPSGASPIDAEGPLDLAKLCLPTEALDHVCFVQPLVQVQDTTGAVLAEYAFPSKQDPASAHVAQTLNHVPATRDAAKLVFGIRYWHQPPVHSRAGERMPTMCTHLLEVMTLVLLAETLKWLAASASASVSVDGPDVHAIRTLLADWAQRHPTHLVGAAELDRILHGALPSEPERRTDGADRAVVPSVFAGSAWAGTHAAFNLRTPLTFVHKKAGIRIFEAMLQELDESPIYRVYLADAGLAWHQQGPIFWITETRDPPASRHPFWILLRVQKSQLEIAGSLFDHHGVSWQHMFCHVMAHIMVLITRVLTHTNTLILLNDLFESRKASHLLIPVASPSGPRAHGDRDSPRLTATGTGCLSSASLDVATPTSATGSTISYPASSSSSLVAAICATPTTPTGAGPPSSLQVASEPPAAPSAATAATRRDPAEPSVLPLSASTEPGGVKPYLTSGRFAPPLVLTRQLWVHPRVRPSHALTYLLDALHPFVVVNRPRTLVFADDDAKFYMVLETAAESRFDLGSASVPAARLGPETAALGRKLPGRPAASERAMSRAGLDDDAASDGGRTSIAGDGAMTGSFYRGLDSGLWISIHVFGLQPPGPSLTDKFLHLIQTKLSALTQQVLSTFISRNTDIRFTRDDLDFLFLQSQQTAQVRARMTAPPLMATAVFLQYVQALLFPAMRPIRSPSLAGFMAAHDARRTPLGESDLSLDVGEYVAFYYQRASNVRSGDDKANWGSGLMAMSVVLSPLSETATPSTVQAPSDTTGDTAAARRMNDTGPATAQTASTVHTVPTATTALSQVPTIVFDECEDDIPAAAVPDATSDGRQLTISLSAHGQIDLAASVAYIKQAVADAFLDSLLHQTYVALFQAMDGLHGRDPLVLDMPAVQALAMVHALHQNPLAAANDRFVAVSLQATIAPGNMLRFARRLQKWLQRACLAWPTPWQIGVPPRASPIPVAPPRQATTSGESTPLRSPSIKPEPPTSVYLLSVDAWPMSPAAAATSATSTTAAAATAAAGGGAAGAATSATADRPPAVASGMTAAGGLDAVGAMVIHIQQDGIHVCAYNRSSALVRALSLPIQELLCLNLLEREAIRMKMLHAQTGGGRSTLAKPSAVAAIETAVGTKTEWHLELPMQMVQTPSRIPSSDDFSSLGLTDVEHGAPGVKYETSPRSTLTTTAPRSVNIEVLQLEAQAATHYPANHKGTPLHRSAVKFFISDAHHWYGATLSDGALMARSAAVASPTSIATASATATSGPDAGRTPRSTSGMSVPTSSVLAAPPPLTSGSLAASMTLASGAAGTLATATAEERWTPAAGAAWAESLVGDVEHLHSSRQVQLDRIVLIGLVDNDSSISKYVAPAFNKTGDPSGEGLIIVQDRLSEGTSAGATAAATATAGGGTQKPAQAGVQDPSGTGHARADDHARCIAAKSMIQRLADRAAQYFETTGFRLLSTLSMPRNVYGNGVLQQWICDACWDLSTSYYIKKVDAGRLYIQLGVQSFYLQYSLFCIPARVAMPAPSETLLESADHVNSLIHFKACMFDATLAIFQSNLEGRHPEMHPIDTLQALRLFARIYPVRPREACCRFAEGQCLRIQSSHLSVSLFQYILKNPQLYGFGPVACGDKTLGCYIQSCTPDFKARRFSTRHACSAQSAGPSRSNSASAEAAARATAHPTASAKTEDHPYSYTVMVYGVSQLQTDVFRFHDSSGGAAVLTPTGAGSRGTPASAHHTSERRTRGMGAGPAPLGLAGIPVAGAAAVPGGAMAGGVATGGVVTGPDGQPQWQLIVRYFIIVRDLNVGFPQPTRGLSPNLMDDNPLREYIGEGYYLSDIVNSAENVVHKMVEEAQRYFSRDNLWRSISSFPGALRTLSDKGKPKERLMDWSKMFLEKIAPHARPLRVVDASVAGFFARYDLPWTSILDFFRRYYAETARELSVIGNTRHLIIFNQWNRDYLIHFSHDLSIAPAATTSSVYGRMGLLASTVVSPRLAAPVAAAGGILDPATAVLRPLPSDPNRAATPPTPMITTPGDPTYPPDLGGSFGDSARASGDEGTPAGHVAINPHLQAAASDDTHAHWASLLDDPVIVSSPSLGVLASHEPLYPHGHVTPHKAKASAAAATAARTTRQHSTLHETAPASGVASSSPSLAAAFPSREAAPPPPLLPGASLPSRTLGVGGVDEDAGPPAIEVALVNREGFSDPVEYRQLEDIVQTLCFWTWMHCRELQTSAR</sequence>